<dbReference type="InterPro" id="IPR052062">
    <property type="entry name" value="Murein_DD/LD_carboxypeptidase"/>
</dbReference>
<keyword evidence="4" id="KW-0732">Signal</keyword>
<keyword evidence="3" id="KW-0645">Protease</keyword>
<dbReference type="GO" id="GO:0008234">
    <property type="term" value="F:cysteine-type peptidase activity"/>
    <property type="evidence" value="ECO:0007669"/>
    <property type="project" value="UniProtKB-KW"/>
</dbReference>
<evidence type="ECO:0000256" key="4">
    <source>
        <dbReference type="ARBA" id="ARBA00022729"/>
    </source>
</evidence>
<dbReference type="InterPro" id="IPR038765">
    <property type="entry name" value="Papain-like_cys_pep_sf"/>
</dbReference>
<dbReference type="GO" id="GO:0006508">
    <property type="term" value="P:proteolysis"/>
    <property type="evidence" value="ECO:0007669"/>
    <property type="project" value="UniProtKB-KW"/>
</dbReference>
<keyword evidence="8" id="KW-0564">Palmitate</keyword>
<evidence type="ECO:0000256" key="6">
    <source>
        <dbReference type="ARBA" id="ARBA00022807"/>
    </source>
</evidence>
<protein>
    <submittedName>
        <fullName evidence="10">Lipoprotein</fullName>
    </submittedName>
</protein>
<proteinExistence type="inferred from homology"/>
<sequence>MNRVAPQFSIALLILLLVGCSSSPSSTDFNTLDSAKNISSYEKGVQQEFLEVYKDWKGVPYRLGGNNYNGIDCSAFVQVAYRDALNVHLPRTTLAQVSIGNELSYEQVQVGDLAFFKISRKVRHVGVYIGNKQFMHASTSKGVIISRLDNPYWASKFWHFRRVATPPVVN</sequence>
<dbReference type="EMBL" id="JXXR01000001">
    <property type="protein sequence ID" value="KJY77634.1"/>
    <property type="molecule type" value="Genomic_DNA"/>
</dbReference>
<dbReference type="PROSITE" id="PS51257">
    <property type="entry name" value="PROKAR_LIPOPROTEIN"/>
    <property type="match status" value="1"/>
</dbReference>
<name>A0A837GC32_9VIBR</name>
<comment type="subcellular location">
    <subcellularLocation>
        <location evidence="1">Membrane</location>
        <topology evidence="1">Lipid-anchor</topology>
    </subcellularLocation>
</comment>
<evidence type="ECO:0000256" key="5">
    <source>
        <dbReference type="ARBA" id="ARBA00022801"/>
    </source>
</evidence>
<dbReference type="RefSeq" id="WP_045984675.1">
    <property type="nucleotide sequence ID" value="NZ_CP063051.1"/>
</dbReference>
<dbReference type="Pfam" id="PF00877">
    <property type="entry name" value="NLPC_P60"/>
    <property type="match status" value="1"/>
</dbReference>
<reference evidence="10" key="1">
    <citation type="journal article" date="2015" name="BMC Genomics">
        <title>Genome mining reveals unlocked bioactive potential of marine Gram-negative bacteria.</title>
        <authorList>
            <person name="Machado H."/>
            <person name="Sonnenschein E.C."/>
            <person name="Melchiorsen J."/>
            <person name="Gram L."/>
        </authorList>
    </citation>
    <scope>NUCLEOTIDE SEQUENCE</scope>
    <source>
        <strain evidence="10">S2052</strain>
    </source>
</reference>
<evidence type="ECO:0000256" key="7">
    <source>
        <dbReference type="ARBA" id="ARBA00023136"/>
    </source>
</evidence>
<dbReference type="Gene3D" id="3.90.1720.10">
    <property type="entry name" value="endopeptidase domain like (from Nostoc punctiforme)"/>
    <property type="match status" value="1"/>
</dbReference>
<organism evidence="10">
    <name type="scientific">Vibrio coralliilyticus</name>
    <dbReference type="NCBI Taxonomy" id="190893"/>
    <lineage>
        <taxon>Bacteria</taxon>
        <taxon>Pseudomonadati</taxon>
        <taxon>Pseudomonadota</taxon>
        <taxon>Gammaproteobacteria</taxon>
        <taxon>Vibrionales</taxon>
        <taxon>Vibrionaceae</taxon>
        <taxon>Vibrio</taxon>
    </lineage>
</organism>
<dbReference type="AlphaFoldDB" id="A0A837GC32"/>
<dbReference type="PROSITE" id="PS51935">
    <property type="entry name" value="NLPC_P60"/>
    <property type="match status" value="1"/>
</dbReference>
<evidence type="ECO:0000256" key="3">
    <source>
        <dbReference type="ARBA" id="ARBA00022670"/>
    </source>
</evidence>
<keyword evidence="5" id="KW-0378">Hydrolase</keyword>
<dbReference type="InterPro" id="IPR000064">
    <property type="entry name" value="NLP_P60_dom"/>
</dbReference>
<keyword evidence="9 10" id="KW-0449">Lipoprotein</keyword>
<dbReference type="PANTHER" id="PTHR47360">
    <property type="entry name" value="MUREIN DD-ENDOPEPTIDASE MEPS/MUREIN LD-CARBOXYPEPTIDASE"/>
    <property type="match status" value="1"/>
</dbReference>
<evidence type="ECO:0000256" key="8">
    <source>
        <dbReference type="ARBA" id="ARBA00023139"/>
    </source>
</evidence>
<evidence type="ECO:0000256" key="9">
    <source>
        <dbReference type="ARBA" id="ARBA00023288"/>
    </source>
</evidence>
<comment type="caution">
    <text evidence="10">The sequence shown here is derived from an EMBL/GenBank/DDBJ whole genome shotgun (WGS) entry which is preliminary data.</text>
</comment>
<keyword evidence="6" id="KW-0788">Thiol protease</keyword>
<evidence type="ECO:0000313" key="10">
    <source>
        <dbReference type="EMBL" id="KJY77634.1"/>
    </source>
</evidence>
<dbReference type="PANTHER" id="PTHR47360:SF3">
    <property type="entry name" value="MUREIN DD-ENDOPEPTIDASE MEPS_MUREIN LD-CARBOXYPEPTIDASE"/>
    <property type="match status" value="1"/>
</dbReference>
<evidence type="ECO:0000256" key="1">
    <source>
        <dbReference type="ARBA" id="ARBA00004635"/>
    </source>
</evidence>
<dbReference type="SUPFAM" id="SSF54001">
    <property type="entry name" value="Cysteine proteinases"/>
    <property type="match status" value="1"/>
</dbReference>
<gene>
    <name evidence="10" type="ORF">TW71_00960</name>
</gene>
<evidence type="ECO:0000256" key="2">
    <source>
        <dbReference type="ARBA" id="ARBA00007074"/>
    </source>
</evidence>
<dbReference type="GO" id="GO:0016020">
    <property type="term" value="C:membrane"/>
    <property type="evidence" value="ECO:0007669"/>
    <property type="project" value="UniProtKB-SubCell"/>
</dbReference>
<accession>A0A837GC32</accession>
<keyword evidence="7" id="KW-0472">Membrane</keyword>
<comment type="similarity">
    <text evidence="2">Belongs to the peptidase C40 family.</text>
</comment>